<evidence type="ECO:0000313" key="2">
    <source>
        <dbReference type="EMBL" id="TDW90943.1"/>
    </source>
</evidence>
<gene>
    <name evidence="2" type="ORF">EV137_4775</name>
</gene>
<comment type="caution">
    <text evidence="2">The sequence shown here is derived from an EMBL/GenBank/DDBJ whole genome shotgun (WGS) entry which is preliminary data.</text>
</comment>
<accession>A0ABY2FI96</accession>
<keyword evidence="3" id="KW-1185">Reference proteome</keyword>
<reference evidence="2 3" key="1">
    <citation type="submission" date="2019-03" db="EMBL/GenBank/DDBJ databases">
        <title>Genomic Encyclopedia of Type Strains, Phase III (KMG-III): the genomes of soil and plant-associated and newly described type strains.</title>
        <authorList>
            <person name="Whitman W."/>
        </authorList>
    </citation>
    <scope>NUCLEOTIDE SEQUENCE [LARGE SCALE GENOMIC DNA]</scope>
    <source>
        <strain evidence="2 3">VKMAc-2574</strain>
    </source>
</reference>
<protein>
    <submittedName>
        <fullName evidence="2">Sugar lactone lactonase YvrE</fullName>
    </submittedName>
</protein>
<sequence>MHKRHVMAALGLPVLLMGLVSTSAAATVAPAPGPAVVKHSVYDAPCDRIRFGDQQTSRQTSRQSRAFPTRIDLPNGFQPEGIAISRGTAYFGSLVDGDIYAATLRTGRGKLISQGPGTPSVGLKADNRGRLWIAGGSAGNARVVDIRTGKILKSYTLTTETATFVNDVVLSRTSAWFTDSSRPVVYQVPIGRHGQLLNQVRTVPLSGDYVHDPTGFNGNGITLTPDRRALIIVQSSTGFLFRVDPRTGVTKRVDLGGTLMTNGDGMLLLGRLLYVVQNFSNQVAVVRLDRAGTTGRQIRTITDPGFDIPTTAAAFGSRLYLVNARFSTPPTATTPYWATAVRR</sequence>
<dbReference type="Proteomes" id="UP000295060">
    <property type="component" value="Unassembled WGS sequence"/>
</dbReference>
<dbReference type="EMBL" id="SODU01000002">
    <property type="protein sequence ID" value="TDW90943.1"/>
    <property type="molecule type" value="Genomic_DNA"/>
</dbReference>
<dbReference type="PANTHER" id="PTHR47197">
    <property type="entry name" value="PROTEIN NIRF"/>
    <property type="match status" value="1"/>
</dbReference>
<evidence type="ECO:0000256" key="1">
    <source>
        <dbReference type="SAM" id="SignalP"/>
    </source>
</evidence>
<name>A0ABY2FI96_9ACTN</name>
<dbReference type="InterPro" id="IPR015943">
    <property type="entry name" value="WD40/YVTN_repeat-like_dom_sf"/>
</dbReference>
<feature type="signal peptide" evidence="1">
    <location>
        <begin position="1"/>
        <end position="25"/>
    </location>
</feature>
<dbReference type="Gene3D" id="2.130.10.10">
    <property type="entry name" value="YVTN repeat-like/Quinoprotein amine dehydrogenase"/>
    <property type="match status" value="2"/>
</dbReference>
<organism evidence="2 3">
    <name type="scientific">Kribbella pratensis</name>
    <dbReference type="NCBI Taxonomy" id="2512112"/>
    <lineage>
        <taxon>Bacteria</taxon>
        <taxon>Bacillati</taxon>
        <taxon>Actinomycetota</taxon>
        <taxon>Actinomycetes</taxon>
        <taxon>Propionibacteriales</taxon>
        <taxon>Kribbellaceae</taxon>
        <taxon>Kribbella</taxon>
    </lineage>
</organism>
<feature type="chain" id="PRO_5046996679" evidence="1">
    <location>
        <begin position="26"/>
        <end position="343"/>
    </location>
</feature>
<keyword evidence="1" id="KW-0732">Signal</keyword>
<dbReference type="PANTHER" id="PTHR47197:SF3">
    <property type="entry name" value="DIHYDRO-HEME D1 DEHYDROGENASE"/>
    <property type="match status" value="1"/>
</dbReference>
<evidence type="ECO:0000313" key="3">
    <source>
        <dbReference type="Proteomes" id="UP000295060"/>
    </source>
</evidence>
<dbReference type="InterPro" id="IPR051200">
    <property type="entry name" value="Host-pathogen_enzymatic-act"/>
</dbReference>
<proteinExistence type="predicted"/>
<dbReference type="RefSeq" id="WP_134130757.1">
    <property type="nucleotide sequence ID" value="NZ_SODU01000002.1"/>
</dbReference>
<dbReference type="SUPFAM" id="SSF63829">
    <property type="entry name" value="Calcium-dependent phosphotriesterase"/>
    <property type="match status" value="1"/>
</dbReference>